<keyword evidence="3" id="KW-1185">Reference proteome</keyword>
<organism evidence="2 3">
    <name type="scientific">Anopheles quadriannulatus</name>
    <name type="common">Mosquito</name>
    <dbReference type="NCBI Taxonomy" id="34691"/>
    <lineage>
        <taxon>Eukaryota</taxon>
        <taxon>Metazoa</taxon>
        <taxon>Ecdysozoa</taxon>
        <taxon>Arthropoda</taxon>
        <taxon>Hexapoda</taxon>
        <taxon>Insecta</taxon>
        <taxon>Pterygota</taxon>
        <taxon>Neoptera</taxon>
        <taxon>Endopterygota</taxon>
        <taxon>Diptera</taxon>
        <taxon>Nematocera</taxon>
        <taxon>Culicoidea</taxon>
        <taxon>Culicidae</taxon>
        <taxon>Anophelinae</taxon>
        <taxon>Anopheles</taxon>
    </lineage>
</organism>
<dbReference type="Pfam" id="PF23309">
    <property type="entry name" value="DUF7083"/>
    <property type="match status" value="1"/>
</dbReference>
<dbReference type="VEuPathDB" id="VectorBase:AQUA011874"/>
<dbReference type="AlphaFoldDB" id="A0A182XPS2"/>
<evidence type="ECO:0000313" key="2">
    <source>
        <dbReference type="EnsemblMetazoa" id="AQUA011874-PA"/>
    </source>
</evidence>
<proteinExistence type="predicted"/>
<dbReference type="EnsemblMetazoa" id="AQUA011874-RA">
    <property type="protein sequence ID" value="AQUA011874-PA"/>
    <property type="gene ID" value="AQUA011874"/>
</dbReference>
<name>A0A182XPS2_ANOQN</name>
<evidence type="ECO:0000313" key="3">
    <source>
        <dbReference type="Proteomes" id="UP000076407"/>
    </source>
</evidence>
<evidence type="ECO:0000259" key="1">
    <source>
        <dbReference type="Pfam" id="PF23309"/>
    </source>
</evidence>
<sequence length="136" mass="15391">MAELQQAILLTTELLLKLAQPNDTEKTLESLATNISEFSFDPENGINFEKWYSRNTDLFESDAKNLDDSAKLVKCEAEDIITYGAKVSRSSEDLDFKNMNIDQFKCLVFVSGLKGPTPTRDQGFFLELNVKQKKLS</sequence>
<dbReference type="InterPro" id="IPR055510">
    <property type="entry name" value="DUF7083"/>
</dbReference>
<reference evidence="2" key="1">
    <citation type="submission" date="2020-05" db="UniProtKB">
        <authorList>
            <consortium name="EnsemblMetazoa"/>
        </authorList>
    </citation>
    <scope>IDENTIFICATION</scope>
    <source>
        <strain evidence="2">SANGQUA</strain>
    </source>
</reference>
<dbReference type="Proteomes" id="UP000076407">
    <property type="component" value="Unassembled WGS sequence"/>
</dbReference>
<feature type="domain" description="DUF7083" evidence="1">
    <location>
        <begin position="29"/>
        <end position="71"/>
    </location>
</feature>
<accession>A0A182XPS2</accession>
<protein>
    <recommendedName>
        <fullName evidence="1">DUF7083 domain-containing protein</fullName>
    </recommendedName>
</protein>